<evidence type="ECO:0000313" key="3">
    <source>
        <dbReference type="Proteomes" id="UP000479692"/>
    </source>
</evidence>
<name>A0A7C9LJI4_9GAMM</name>
<evidence type="ECO:0000313" key="2">
    <source>
        <dbReference type="EMBL" id="MUV15700.1"/>
    </source>
</evidence>
<gene>
    <name evidence="2" type="ORF">GN331_15975</name>
</gene>
<keyword evidence="1" id="KW-0732">Signal</keyword>
<feature type="signal peptide" evidence="1">
    <location>
        <begin position="1"/>
        <end position="19"/>
    </location>
</feature>
<reference evidence="2 3" key="1">
    <citation type="submission" date="2019-12" db="EMBL/GenBank/DDBJ databases">
        <authorList>
            <person name="Xu J."/>
        </authorList>
    </citation>
    <scope>NUCLEOTIDE SEQUENCE [LARGE SCALE GENOMIC DNA]</scope>
    <source>
        <strain evidence="2 3">HX-5-24</strain>
    </source>
</reference>
<evidence type="ECO:0008006" key="4">
    <source>
        <dbReference type="Google" id="ProtNLM"/>
    </source>
</evidence>
<dbReference type="SUPFAM" id="SSF48452">
    <property type="entry name" value="TPR-like"/>
    <property type="match status" value="1"/>
</dbReference>
<comment type="caution">
    <text evidence="2">The sequence shown here is derived from an EMBL/GenBank/DDBJ whole genome shotgun (WGS) entry which is preliminary data.</text>
</comment>
<dbReference type="PROSITE" id="PS51257">
    <property type="entry name" value="PROKAR_LIPOPROTEIN"/>
    <property type="match status" value="1"/>
</dbReference>
<dbReference type="EMBL" id="WOXT01000006">
    <property type="protein sequence ID" value="MUV15700.1"/>
    <property type="molecule type" value="Genomic_DNA"/>
</dbReference>
<dbReference type="Proteomes" id="UP000479692">
    <property type="component" value="Unassembled WGS sequence"/>
</dbReference>
<dbReference type="InterPro" id="IPR011990">
    <property type="entry name" value="TPR-like_helical_dom_sf"/>
</dbReference>
<keyword evidence="3" id="KW-1185">Reference proteome</keyword>
<proteinExistence type="predicted"/>
<accession>A0A7C9LJI4</accession>
<dbReference type="AlphaFoldDB" id="A0A7C9LJI4"/>
<evidence type="ECO:0000256" key="1">
    <source>
        <dbReference type="SAM" id="SignalP"/>
    </source>
</evidence>
<sequence length="174" mass="18702">MSLRSGFAIACVLALSACATTPPPSADSTEPAYDPVALVAQIRAAAGPDDAKDELAIRPLRDPMVEGLRADAMRAEREQRYADAATTLDQVIAEVGDDPAILQERAEAALLNRDLDGAERFARQGIDVGAKVGPLCRRHWETVHVVRLERGDTAAATDAQRQRDACKVTAPPRY</sequence>
<dbReference type="RefSeq" id="WP_156643289.1">
    <property type="nucleotide sequence ID" value="NZ_WOXT01000006.1"/>
</dbReference>
<feature type="chain" id="PRO_5028966102" description="Tetratricopeptide repeat protein" evidence="1">
    <location>
        <begin position="20"/>
        <end position="174"/>
    </location>
</feature>
<protein>
    <recommendedName>
        <fullName evidence="4">Tetratricopeptide repeat protein</fullName>
    </recommendedName>
</protein>
<organism evidence="2 3">
    <name type="scientific">Noviluteimonas gilva</name>
    <dbReference type="NCBI Taxonomy" id="2682097"/>
    <lineage>
        <taxon>Bacteria</taxon>
        <taxon>Pseudomonadati</taxon>
        <taxon>Pseudomonadota</taxon>
        <taxon>Gammaproteobacteria</taxon>
        <taxon>Lysobacterales</taxon>
        <taxon>Lysobacteraceae</taxon>
        <taxon>Noviluteimonas</taxon>
    </lineage>
</organism>